<organism evidence="2 3">
    <name type="scientific">Roseicyclus marinus</name>
    <dbReference type="NCBI Taxonomy" id="2161673"/>
    <lineage>
        <taxon>Bacteria</taxon>
        <taxon>Pseudomonadati</taxon>
        <taxon>Pseudomonadota</taxon>
        <taxon>Alphaproteobacteria</taxon>
        <taxon>Rhodobacterales</taxon>
        <taxon>Roseobacteraceae</taxon>
        <taxon>Roseicyclus</taxon>
    </lineage>
</organism>
<evidence type="ECO:0000313" key="3">
    <source>
        <dbReference type="Proteomes" id="UP001337723"/>
    </source>
</evidence>
<dbReference type="KEGG" id="rmai:MACH21_26020"/>
<dbReference type="PROSITE" id="PS51688">
    <property type="entry name" value="ICA"/>
    <property type="match status" value="1"/>
</dbReference>
<dbReference type="Proteomes" id="UP001337723">
    <property type="component" value="Chromosome"/>
</dbReference>
<sequence length="197" mass="19966">MPNTLLVKRTTVAGRVPTTAQLAAGELAVNVTDGKLYLKKATGGVESIVDVTSAALTDAQIFAKVTAQDGAGSGLDADLLDGAHASAFALLSGATFTGTVTAPNFVSSSDARLKSDIAPIADALTKVQALTGVTFTMAGSDARQMGLIAQQVQAVAPEAVVEAEGMLRLAYGNLVGLLIEAIKDLAQEVDQLKGGVP</sequence>
<accession>A0AA48HER8</accession>
<dbReference type="InterPro" id="IPR030392">
    <property type="entry name" value="S74_ICA"/>
</dbReference>
<name>A0AA48HER8_9RHOB</name>
<proteinExistence type="predicted"/>
<evidence type="ECO:0000313" key="2">
    <source>
        <dbReference type="EMBL" id="BDW86425.1"/>
    </source>
</evidence>
<dbReference type="EMBL" id="AP027266">
    <property type="protein sequence ID" value="BDW86425.1"/>
    <property type="molecule type" value="Genomic_DNA"/>
</dbReference>
<protein>
    <recommendedName>
        <fullName evidence="1">Peptidase S74 domain-containing protein</fullName>
    </recommendedName>
</protein>
<keyword evidence="3" id="KW-1185">Reference proteome</keyword>
<dbReference type="RefSeq" id="WP_338272366.1">
    <property type="nucleotide sequence ID" value="NZ_AP027266.1"/>
</dbReference>
<evidence type="ECO:0000259" key="1">
    <source>
        <dbReference type="PROSITE" id="PS51688"/>
    </source>
</evidence>
<dbReference type="AlphaFoldDB" id="A0AA48HER8"/>
<reference evidence="2 3" key="1">
    <citation type="submission" date="2023-01" db="EMBL/GenBank/DDBJ databases">
        <title>Complete genome sequence of Roseicyclus marinus strain Dej080120_10.</title>
        <authorList>
            <person name="Ueki S."/>
            <person name="Maruyama F."/>
        </authorList>
    </citation>
    <scope>NUCLEOTIDE SEQUENCE [LARGE SCALE GENOMIC DNA]</scope>
    <source>
        <strain evidence="2 3">Dej080120_10</strain>
    </source>
</reference>
<dbReference type="Pfam" id="PF13884">
    <property type="entry name" value="Peptidase_S74"/>
    <property type="match status" value="1"/>
</dbReference>
<gene>
    <name evidence="2" type="ORF">MACH21_26020</name>
</gene>
<feature type="domain" description="Peptidase S74" evidence="1">
    <location>
        <begin position="109"/>
        <end position="196"/>
    </location>
</feature>